<evidence type="ECO:0000313" key="4">
    <source>
        <dbReference type="EMBL" id="MTT75448.1"/>
    </source>
</evidence>
<evidence type="ECO:0000256" key="1">
    <source>
        <dbReference type="ARBA" id="ARBA00008814"/>
    </source>
</evidence>
<keyword evidence="6" id="KW-1185">Reference proteome</keyword>
<evidence type="ECO:0000313" key="5">
    <source>
        <dbReference type="EMBL" id="MTU04575.1"/>
    </source>
</evidence>
<gene>
    <name evidence="4" type="ORF">GMD11_04065</name>
    <name evidence="5" type="ORF">GMD18_09210</name>
</gene>
<dbReference type="Gene3D" id="3.40.50.1980">
    <property type="entry name" value="Nitrogenase molybdenum iron protein domain"/>
    <property type="match status" value="2"/>
</dbReference>
<evidence type="ECO:0000313" key="7">
    <source>
        <dbReference type="Proteomes" id="UP000484547"/>
    </source>
</evidence>
<evidence type="ECO:0000259" key="3">
    <source>
        <dbReference type="PROSITE" id="PS50983"/>
    </source>
</evidence>
<organism evidence="4 7">
    <name type="scientific">Phascolarctobacterium faecium</name>
    <dbReference type="NCBI Taxonomy" id="33025"/>
    <lineage>
        <taxon>Bacteria</taxon>
        <taxon>Bacillati</taxon>
        <taxon>Bacillota</taxon>
        <taxon>Negativicutes</taxon>
        <taxon>Acidaminococcales</taxon>
        <taxon>Acidaminococcaceae</taxon>
        <taxon>Phascolarctobacterium</taxon>
    </lineage>
</organism>
<dbReference type="PROSITE" id="PS51257">
    <property type="entry name" value="PROKAR_LIPOPROTEIN"/>
    <property type="match status" value="1"/>
</dbReference>
<evidence type="ECO:0000313" key="6">
    <source>
        <dbReference type="Proteomes" id="UP000443070"/>
    </source>
</evidence>
<comment type="similarity">
    <text evidence="1">Belongs to the bacterial solute-binding protein 8 family.</text>
</comment>
<dbReference type="Proteomes" id="UP000443070">
    <property type="component" value="Unassembled WGS sequence"/>
</dbReference>
<feature type="chain" id="PRO_5039680796" evidence="2">
    <location>
        <begin position="30"/>
        <end position="332"/>
    </location>
</feature>
<name>A0A7X2XEZ2_9FIRM</name>
<proteinExistence type="inferred from homology"/>
<dbReference type="RefSeq" id="WP_149877278.1">
    <property type="nucleotide sequence ID" value="NZ_WNBG01000007.1"/>
</dbReference>
<dbReference type="InterPro" id="IPR050902">
    <property type="entry name" value="ABC_Transporter_SBP"/>
</dbReference>
<sequence>MRKMASKTFFAVMLLIVVFFISSCGSSTDGNVKNAAYEIIDDQGAIIQLEHKPERILTLAMGTDSIVLGILPEEKLIAINSLADDPVSSNIVDKANRITRKIKNPSAEEILSLKPDVVFIYNWGKAEMVDNLRELGIKVVVVKGPKSIADVKENVKLIAKTLGEEDKGNLMIAKMDDKLAEIKEKLDSIKPEERKKLVLISLMTSYGGKGCTFDDICQYAGVINGVSDAGLHNGQLLTKEMLVAINPDLLIMPVYNDHNTFDIEKYNKEFLDDPALQTLNAVKEKRFFYPREGYIYNSSQDIVFGVQEVARAAYGELFSQPENCHISVAEIN</sequence>
<reference evidence="6 7" key="1">
    <citation type="journal article" date="2019" name="Nat. Med.">
        <title>A library of human gut bacterial isolates paired with longitudinal multiomics data enables mechanistic microbiome research.</title>
        <authorList>
            <person name="Poyet M."/>
            <person name="Groussin M."/>
            <person name="Gibbons S.M."/>
            <person name="Avila-Pacheco J."/>
            <person name="Jiang X."/>
            <person name="Kearney S.M."/>
            <person name="Perrotta A.R."/>
            <person name="Berdy B."/>
            <person name="Zhao S."/>
            <person name="Lieberman T.D."/>
            <person name="Swanson P.K."/>
            <person name="Smith M."/>
            <person name="Roesemann S."/>
            <person name="Alexander J.E."/>
            <person name="Rich S.A."/>
            <person name="Livny J."/>
            <person name="Vlamakis H."/>
            <person name="Clish C."/>
            <person name="Bullock K."/>
            <person name="Deik A."/>
            <person name="Scott J."/>
            <person name="Pierce K.A."/>
            <person name="Xavier R.J."/>
            <person name="Alm E.J."/>
        </authorList>
    </citation>
    <scope>NUCLEOTIDE SEQUENCE [LARGE SCALE GENOMIC DNA]</scope>
    <source>
        <strain evidence="4 7">BIOML-A13</strain>
        <strain evidence="5 6">BIOML-A3</strain>
    </source>
</reference>
<dbReference type="EMBL" id="WNBM01000001">
    <property type="protein sequence ID" value="MTT75448.1"/>
    <property type="molecule type" value="Genomic_DNA"/>
</dbReference>
<comment type="caution">
    <text evidence="4">The sequence shown here is derived from an EMBL/GenBank/DDBJ whole genome shotgun (WGS) entry which is preliminary data.</text>
</comment>
<accession>A0A7X2XEZ2</accession>
<dbReference type="OrthoDB" id="1632098at2"/>
<dbReference type="EMBL" id="WNBW01000008">
    <property type="protein sequence ID" value="MTU04575.1"/>
    <property type="molecule type" value="Genomic_DNA"/>
</dbReference>
<dbReference type="AlphaFoldDB" id="A0A7X2XEZ2"/>
<dbReference type="InterPro" id="IPR002491">
    <property type="entry name" value="ABC_transptr_periplasmic_BD"/>
</dbReference>
<dbReference type="Pfam" id="PF01497">
    <property type="entry name" value="Peripla_BP_2"/>
    <property type="match status" value="1"/>
</dbReference>
<dbReference type="PANTHER" id="PTHR30535">
    <property type="entry name" value="VITAMIN B12-BINDING PROTEIN"/>
    <property type="match status" value="1"/>
</dbReference>
<keyword evidence="2" id="KW-0732">Signal</keyword>
<evidence type="ECO:0000256" key="2">
    <source>
        <dbReference type="SAM" id="SignalP"/>
    </source>
</evidence>
<protein>
    <submittedName>
        <fullName evidence="4">ABC transporter substrate-binding protein</fullName>
    </submittedName>
</protein>
<dbReference type="PROSITE" id="PS50983">
    <property type="entry name" value="FE_B12_PBP"/>
    <property type="match status" value="1"/>
</dbReference>
<dbReference type="GO" id="GO:0071281">
    <property type="term" value="P:cellular response to iron ion"/>
    <property type="evidence" value="ECO:0007669"/>
    <property type="project" value="TreeGrafter"/>
</dbReference>
<feature type="domain" description="Fe/B12 periplasmic-binding" evidence="3">
    <location>
        <begin position="55"/>
        <end position="317"/>
    </location>
</feature>
<dbReference type="SUPFAM" id="SSF53807">
    <property type="entry name" value="Helical backbone' metal receptor"/>
    <property type="match status" value="1"/>
</dbReference>
<feature type="signal peptide" evidence="2">
    <location>
        <begin position="1"/>
        <end position="29"/>
    </location>
</feature>
<dbReference type="PANTHER" id="PTHR30535:SF34">
    <property type="entry name" value="MOLYBDATE-BINDING PROTEIN MOLA"/>
    <property type="match status" value="1"/>
</dbReference>
<dbReference type="Proteomes" id="UP000484547">
    <property type="component" value="Unassembled WGS sequence"/>
</dbReference>